<proteinExistence type="predicted"/>
<dbReference type="AlphaFoldDB" id="A0A9P0NWJ5"/>
<comment type="caution">
    <text evidence="1">The sequence shown here is derived from an EMBL/GenBank/DDBJ whole genome shotgun (WGS) entry which is preliminary data.</text>
</comment>
<keyword evidence="2" id="KW-1185">Reference proteome</keyword>
<accession>A0A9P0NWJ5</accession>
<dbReference type="Proteomes" id="UP001152888">
    <property type="component" value="Unassembled WGS sequence"/>
</dbReference>
<dbReference type="OrthoDB" id="8189655at2759"/>
<sequence length="75" mass="8766">MPGILRKKRESIEDGLRSGKPSSSRTKENIDRIRDLVRSNRRLIVRMIREELNLTLTIVRQIKEGSYFVGDNIKL</sequence>
<protein>
    <submittedName>
        <fullName evidence="1">Uncharacterized protein</fullName>
    </submittedName>
</protein>
<evidence type="ECO:0000313" key="2">
    <source>
        <dbReference type="Proteomes" id="UP001152888"/>
    </source>
</evidence>
<name>A0A9P0NWJ5_ACAOB</name>
<dbReference type="EMBL" id="CAKOFQ010006682">
    <property type="protein sequence ID" value="CAH1959424.1"/>
    <property type="molecule type" value="Genomic_DNA"/>
</dbReference>
<organism evidence="1 2">
    <name type="scientific">Acanthoscelides obtectus</name>
    <name type="common">Bean weevil</name>
    <name type="synonym">Bruchus obtectus</name>
    <dbReference type="NCBI Taxonomy" id="200917"/>
    <lineage>
        <taxon>Eukaryota</taxon>
        <taxon>Metazoa</taxon>
        <taxon>Ecdysozoa</taxon>
        <taxon>Arthropoda</taxon>
        <taxon>Hexapoda</taxon>
        <taxon>Insecta</taxon>
        <taxon>Pterygota</taxon>
        <taxon>Neoptera</taxon>
        <taxon>Endopterygota</taxon>
        <taxon>Coleoptera</taxon>
        <taxon>Polyphaga</taxon>
        <taxon>Cucujiformia</taxon>
        <taxon>Chrysomeloidea</taxon>
        <taxon>Chrysomelidae</taxon>
        <taxon>Bruchinae</taxon>
        <taxon>Bruchini</taxon>
        <taxon>Acanthoscelides</taxon>
    </lineage>
</organism>
<gene>
    <name evidence="1" type="ORF">ACAOBT_LOCUS3164</name>
</gene>
<reference evidence="1" key="1">
    <citation type="submission" date="2022-03" db="EMBL/GenBank/DDBJ databases">
        <authorList>
            <person name="Sayadi A."/>
        </authorList>
    </citation>
    <scope>NUCLEOTIDE SEQUENCE</scope>
</reference>
<evidence type="ECO:0000313" key="1">
    <source>
        <dbReference type="EMBL" id="CAH1959424.1"/>
    </source>
</evidence>